<evidence type="ECO:0000313" key="2">
    <source>
        <dbReference type="EMBL" id="TPX33839.1"/>
    </source>
</evidence>
<dbReference type="STRING" id="1806994.A0A507C424"/>
<protein>
    <recommendedName>
        <fullName evidence="4">TLC domain-containing protein</fullName>
    </recommendedName>
</protein>
<feature type="transmembrane region" description="Helical" evidence="1">
    <location>
        <begin position="168"/>
        <end position="187"/>
    </location>
</feature>
<sequence>MALSVAPKLFASDRSRAWLLTLTSALVMTVGGLGFAFAFFASTEQINHFPLLDVGWANAICSCFISFLAADMVLGYLYFKSEVNWLTGWVHHIGYSIVVFGCIQHRVAGGFLTFASLLELPSIPLSLGHIKKAWRRDYLFGVLFFATRVLVNFYVILHVRVAYPHSNFYLVTAAPLPLHIFWFYNWVQQQIRIRKHKHTDTATAATVKKME</sequence>
<keyword evidence="1" id="KW-1133">Transmembrane helix</keyword>
<evidence type="ECO:0000313" key="3">
    <source>
        <dbReference type="Proteomes" id="UP000319731"/>
    </source>
</evidence>
<keyword evidence="3" id="KW-1185">Reference proteome</keyword>
<keyword evidence="1" id="KW-0812">Transmembrane</keyword>
<evidence type="ECO:0000256" key="1">
    <source>
        <dbReference type="SAM" id="Phobius"/>
    </source>
</evidence>
<dbReference type="Proteomes" id="UP000319731">
    <property type="component" value="Unassembled WGS sequence"/>
</dbReference>
<dbReference type="GeneID" id="42004531"/>
<dbReference type="OrthoDB" id="341353at2759"/>
<organism evidence="2 3">
    <name type="scientific">Synchytrium microbalum</name>
    <dbReference type="NCBI Taxonomy" id="1806994"/>
    <lineage>
        <taxon>Eukaryota</taxon>
        <taxon>Fungi</taxon>
        <taxon>Fungi incertae sedis</taxon>
        <taxon>Chytridiomycota</taxon>
        <taxon>Chytridiomycota incertae sedis</taxon>
        <taxon>Chytridiomycetes</taxon>
        <taxon>Synchytriales</taxon>
        <taxon>Synchytriaceae</taxon>
        <taxon>Synchytrium</taxon>
    </lineage>
</organism>
<feature type="transmembrane region" description="Helical" evidence="1">
    <location>
        <begin position="17"/>
        <end position="42"/>
    </location>
</feature>
<dbReference type="RefSeq" id="XP_031024723.1">
    <property type="nucleotide sequence ID" value="XM_031169234.1"/>
</dbReference>
<dbReference type="EMBL" id="QEAO01000017">
    <property type="protein sequence ID" value="TPX33839.1"/>
    <property type="molecule type" value="Genomic_DNA"/>
</dbReference>
<accession>A0A507C424</accession>
<feature type="transmembrane region" description="Helical" evidence="1">
    <location>
        <begin position="138"/>
        <end position="156"/>
    </location>
</feature>
<feature type="transmembrane region" description="Helical" evidence="1">
    <location>
        <begin position="54"/>
        <end position="78"/>
    </location>
</feature>
<proteinExistence type="predicted"/>
<keyword evidence="1" id="KW-0472">Membrane</keyword>
<comment type="caution">
    <text evidence="2">The sequence shown here is derived from an EMBL/GenBank/DDBJ whole genome shotgun (WGS) entry which is preliminary data.</text>
</comment>
<name>A0A507C424_9FUNG</name>
<dbReference type="AlphaFoldDB" id="A0A507C424"/>
<reference evidence="2 3" key="1">
    <citation type="journal article" date="2019" name="Sci. Rep.">
        <title>Comparative genomics of chytrid fungi reveal insights into the obligate biotrophic and pathogenic lifestyle of Synchytrium endobioticum.</title>
        <authorList>
            <person name="van de Vossenberg B.T.L.H."/>
            <person name="Warris S."/>
            <person name="Nguyen H.D.T."/>
            <person name="van Gent-Pelzer M.P.E."/>
            <person name="Joly D.L."/>
            <person name="van de Geest H.C."/>
            <person name="Bonants P.J.M."/>
            <person name="Smith D.S."/>
            <person name="Levesque C.A."/>
            <person name="van der Lee T.A.J."/>
        </authorList>
    </citation>
    <scope>NUCLEOTIDE SEQUENCE [LARGE SCALE GENOMIC DNA]</scope>
    <source>
        <strain evidence="2 3">JEL517</strain>
    </source>
</reference>
<gene>
    <name evidence="2" type="ORF">SmJEL517_g03306</name>
</gene>
<evidence type="ECO:0008006" key="4">
    <source>
        <dbReference type="Google" id="ProtNLM"/>
    </source>
</evidence>